<proteinExistence type="predicted"/>
<protein>
    <submittedName>
        <fullName evidence="1">Uncharacterized protein</fullName>
    </submittedName>
</protein>
<dbReference type="AlphaFoldDB" id="A0A4Y2HB83"/>
<reference evidence="1 2" key="1">
    <citation type="journal article" date="2019" name="Sci. Rep.">
        <title>Orb-weaving spider Araneus ventricosus genome elucidates the spidroin gene catalogue.</title>
        <authorList>
            <person name="Kono N."/>
            <person name="Nakamura H."/>
            <person name="Ohtoshi R."/>
            <person name="Moran D.A.P."/>
            <person name="Shinohara A."/>
            <person name="Yoshida Y."/>
            <person name="Fujiwara M."/>
            <person name="Mori M."/>
            <person name="Tomita M."/>
            <person name="Arakawa K."/>
        </authorList>
    </citation>
    <scope>NUCLEOTIDE SEQUENCE [LARGE SCALE GENOMIC DNA]</scope>
</reference>
<comment type="caution">
    <text evidence="1">The sequence shown here is derived from an EMBL/GenBank/DDBJ whole genome shotgun (WGS) entry which is preliminary data.</text>
</comment>
<evidence type="ECO:0000313" key="2">
    <source>
        <dbReference type="Proteomes" id="UP000499080"/>
    </source>
</evidence>
<dbReference type="Proteomes" id="UP000499080">
    <property type="component" value="Unassembled WGS sequence"/>
</dbReference>
<accession>A0A4Y2HB83</accession>
<keyword evidence="2" id="KW-1185">Reference proteome</keyword>
<dbReference type="EMBL" id="BGPR01001822">
    <property type="protein sequence ID" value="GBM62537.1"/>
    <property type="molecule type" value="Genomic_DNA"/>
</dbReference>
<name>A0A4Y2HB83_ARAVE</name>
<gene>
    <name evidence="1" type="ORF">AVEN_157730_1</name>
</gene>
<evidence type="ECO:0000313" key="1">
    <source>
        <dbReference type="EMBL" id="GBM62537.1"/>
    </source>
</evidence>
<organism evidence="1 2">
    <name type="scientific">Araneus ventricosus</name>
    <name type="common">Orbweaver spider</name>
    <name type="synonym">Epeira ventricosa</name>
    <dbReference type="NCBI Taxonomy" id="182803"/>
    <lineage>
        <taxon>Eukaryota</taxon>
        <taxon>Metazoa</taxon>
        <taxon>Ecdysozoa</taxon>
        <taxon>Arthropoda</taxon>
        <taxon>Chelicerata</taxon>
        <taxon>Arachnida</taxon>
        <taxon>Araneae</taxon>
        <taxon>Araneomorphae</taxon>
        <taxon>Entelegynae</taxon>
        <taxon>Araneoidea</taxon>
        <taxon>Araneidae</taxon>
        <taxon>Araneus</taxon>
    </lineage>
</organism>
<sequence>MSLIANGKLFFRGQTSACWRYKPANSFALHSVHLSQHWFSSPIQVEKSGVHSSEFPKCAGSSGDLLSPLQLLFSPNYSFPTPAWWLLPSIDLFKSIEAPTTLAKEVLPRFGARTAGIWFGWKSEVGREGMPARMMFFIVSTAVQKSKLLLQ</sequence>